<dbReference type="EMBL" id="MKIE01000002">
    <property type="protein sequence ID" value="OHW62863.1"/>
    <property type="molecule type" value="Genomic_DNA"/>
</dbReference>
<dbReference type="Pfam" id="PF09719">
    <property type="entry name" value="C_GCAxxG_C_C"/>
    <property type="match status" value="1"/>
</dbReference>
<comment type="caution">
    <text evidence="3">The sequence shown here is derived from an EMBL/GenBank/DDBJ whole genome shotgun (WGS) entry which is preliminary data.</text>
</comment>
<dbReference type="HAMAP" id="MF_00489">
    <property type="entry name" value="UPF0178"/>
    <property type="match status" value="1"/>
</dbReference>
<protein>
    <recommendedName>
        <fullName evidence="2">UPF0178 protein EUAN_06470</fullName>
    </recommendedName>
</protein>
<evidence type="ECO:0000256" key="2">
    <source>
        <dbReference type="HAMAP-Rule" id="MF_00489"/>
    </source>
</evidence>
<name>A0A1S1V8D6_9FIRM</name>
<proteinExistence type="inferred from homology"/>
<accession>A0A1S1V8D6</accession>
<dbReference type="NCBIfam" id="TIGR01909">
    <property type="entry name" value="C_GCAxxG_C_C"/>
    <property type="match status" value="1"/>
</dbReference>
<sequence>MVRIFVDSDGCPVVKIAVDLAKEFQVPVTLVKNYSHLISDDYAEVVTVDNSSDSADFYIANRISKGDIVVTQDNGLAAMCIGKKATVLNQNGLLIDDSNIEGMLSSRHINKELRSRGVYASKSKKRDSSKDRDFESSLRVVLQRLSVENHLNCCQKVILSFAKDAGLDEERATSIGAGFGSGACSGELCGAVSGAVMVLGLMYSGGESQSVKEAVTSFQGKFKEKYGSLRCKEILGYDFSIPGEKDRAIEDGVISKNYPGIIEGAKALLAQTIEEFK</sequence>
<dbReference type="STRING" id="39480.EUAN_06470"/>
<dbReference type="InterPro" id="IPR010181">
    <property type="entry name" value="CGCAxxGCC_motif"/>
</dbReference>
<dbReference type="Pfam" id="PF02639">
    <property type="entry name" value="DUF188"/>
    <property type="match status" value="1"/>
</dbReference>
<dbReference type="Proteomes" id="UP000180254">
    <property type="component" value="Unassembled WGS sequence"/>
</dbReference>
<dbReference type="PANTHER" id="PTHR35146">
    <property type="entry name" value="UPF0178 PROTEIN YAII"/>
    <property type="match status" value="1"/>
</dbReference>
<evidence type="ECO:0000313" key="4">
    <source>
        <dbReference type="Proteomes" id="UP000180254"/>
    </source>
</evidence>
<evidence type="ECO:0000313" key="3">
    <source>
        <dbReference type="EMBL" id="OHW62863.1"/>
    </source>
</evidence>
<evidence type="ECO:0000256" key="1">
    <source>
        <dbReference type="ARBA" id="ARBA00008522"/>
    </source>
</evidence>
<reference evidence="3 4" key="1">
    <citation type="submission" date="2016-09" db="EMBL/GenBank/DDBJ databases">
        <title>Genome sequence of Eubacterium angustum.</title>
        <authorList>
            <person name="Poehlein A."/>
            <person name="Daniel R."/>
        </authorList>
    </citation>
    <scope>NUCLEOTIDE SEQUENCE [LARGE SCALE GENOMIC DNA]</scope>
    <source>
        <strain evidence="3 4">DSM 1989</strain>
    </source>
</reference>
<dbReference type="RefSeq" id="WP_071061641.1">
    <property type="nucleotide sequence ID" value="NZ_MKIE01000002.1"/>
</dbReference>
<gene>
    <name evidence="3" type="ORF">EUAN_06470</name>
</gene>
<dbReference type="AlphaFoldDB" id="A0A1S1V8D6"/>
<keyword evidence="4" id="KW-1185">Reference proteome</keyword>
<dbReference type="InterPro" id="IPR003791">
    <property type="entry name" value="UPF0178"/>
</dbReference>
<dbReference type="PANTHER" id="PTHR35146:SF1">
    <property type="entry name" value="UPF0178 PROTEIN YAII"/>
    <property type="match status" value="1"/>
</dbReference>
<comment type="similarity">
    <text evidence="1 2">Belongs to the UPF0178 family.</text>
</comment>
<organism evidence="3 4">
    <name type="scientific">Andreesenia angusta</name>
    <dbReference type="NCBI Taxonomy" id="39480"/>
    <lineage>
        <taxon>Bacteria</taxon>
        <taxon>Bacillati</taxon>
        <taxon>Bacillota</taxon>
        <taxon>Tissierellia</taxon>
        <taxon>Tissierellales</taxon>
        <taxon>Gottschalkiaceae</taxon>
        <taxon>Andreesenia</taxon>
    </lineage>
</organism>